<dbReference type="Proteomes" id="UP000544331">
    <property type="component" value="Unassembled WGS sequence"/>
</dbReference>
<evidence type="ECO:0000313" key="3">
    <source>
        <dbReference type="Proteomes" id="UP000544331"/>
    </source>
</evidence>
<reference evidence="2 3" key="1">
    <citation type="submission" date="2020-05" db="EMBL/GenBank/DDBJ databases">
        <title>Identification and distribution of gene clusters putatively required for synthesis of sphingolipid metabolism inhibitors in phylogenetically diverse species of the filamentous fungus Fusarium.</title>
        <authorList>
            <person name="Kim H.-S."/>
            <person name="Busman M."/>
            <person name="Brown D.W."/>
            <person name="Divon H."/>
            <person name="Uhlig S."/>
            <person name="Proctor R.H."/>
        </authorList>
    </citation>
    <scope>NUCLEOTIDE SEQUENCE [LARGE SCALE GENOMIC DNA]</scope>
    <source>
        <strain evidence="2 3">NRRL 66235</strain>
    </source>
</reference>
<evidence type="ECO:0000256" key="1">
    <source>
        <dbReference type="SAM" id="MobiDB-lite"/>
    </source>
</evidence>
<feature type="compositionally biased region" description="Polar residues" evidence="1">
    <location>
        <begin position="141"/>
        <end position="155"/>
    </location>
</feature>
<protein>
    <submittedName>
        <fullName evidence="2">Uncharacterized protein</fullName>
    </submittedName>
</protein>
<proteinExistence type="predicted"/>
<comment type="caution">
    <text evidence="2">The sequence shown here is derived from an EMBL/GenBank/DDBJ whole genome shotgun (WGS) entry which is preliminary data.</text>
</comment>
<sequence>MPTNPKLNGPDNHTLLSNIINLSTQALQSVLFAISSLTSLFSTQRVQPHFPSDLSDVPTSELHSAVSNPQLVQQKHEHLAARISTDANTRNMIIVQCAVQAPHLLPELMAYISCKMSARTSSPRGKANTPAIHTALEVEQRNPQSTPAATASQSDDAVRETEARRVREIVDDQRRLEYASQRYREAGEAFHFWEAEIFQINGRMKTRGRLAEAARKARGEK</sequence>
<accession>A0A8H5YK68</accession>
<gene>
    <name evidence="2" type="ORF">FMUND_7595</name>
</gene>
<evidence type="ECO:0000313" key="2">
    <source>
        <dbReference type="EMBL" id="KAF5714093.1"/>
    </source>
</evidence>
<feature type="region of interest" description="Disordered" evidence="1">
    <location>
        <begin position="138"/>
        <end position="161"/>
    </location>
</feature>
<keyword evidence="3" id="KW-1185">Reference proteome</keyword>
<dbReference type="EMBL" id="JAAOAN010000252">
    <property type="protein sequence ID" value="KAF5714093.1"/>
    <property type="molecule type" value="Genomic_DNA"/>
</dbReference>
<dbReference type="OrthoDB" id="5056362at2759"/>
<name>A0A8H5YK68_9HYPO</name>
<dbReference type="AlphaFoldDB" id="A0A8H5YK68"/>
<organism evidence="2 3">
    <name type="scientific">Fusarium mundagurra</name>
    <dbReference type="NCBI Taxonomy" id="1567541"/>
    <lineage>
        <taxon>Eukaryota</taxon>
        <taxon>Fungi</taxon>
        <taxon>Dikarya</taxon>
        <taxon>Ascomycota</taxon>
        <taxon>Pezizomycotina</taxon>
        <taxon>Sordariomycetes</taxon>
        <taxon>Hypocreomycetidae</taxon>
        <taxon>Hypocreales</taxon>
        <taxon>Nectriaceae</taxon>
        <taxon>Fusarium</taxon>
        <taxon>Fusarium fujikuroi species complex</taxon>
    </lineage>
</organism>